<proteinExistence type="predicted"/>
<dbReference type="Pfam" id="PF00481">
    <property type="entry name" value="PP2C"/>
    <property type="match status" value="1"/>
</dbReference>
<dbReference type="InterPro" id="IPR015655">
    <property type="entry name" value="PP2C"/>
</dbReference>
<protein>
    <recommendedName>
        <fullName evidence="1">PPM-type phosphatase domain-containing protein</fullName>
    </recommendedName>
</protein>
<evidence type="ECO:0000313" key="2">
    <source>
        <dbReference type="EMBL" id="CAF1361396.1"/>
    </source>
</evidence>
<dbReference type="SMART" id="SM00332">
    <property type="entry name" value="PP2Cc"/>
    <property type="match status" value="1"/>
</dbReference>
<dbReference type="Proteomes" id="UP000663864">
    <property type="component" value="Unassembled WGS sequence"/>
</dbReference>
<dbReference type="EMBL" id="CAJNOT010003057">
    <property type="protein sequence ID" value="CAF1361396.1"/>
    <property type="molecule type" value="Genomic_DNA"/>
</dbReference>
<dbReference type="PANTHER" id="PTHR47992">
    <property type="entry name" value="PROTEIN PHOSPHATASE"/>
    <property type="match status" value="1"/>
</dbReference>
<accession>A0A815I6L0</accession>
<evidence type="ECO:0000259" key="1">
    <source>
        <dbReference type="PROSITE" id="PS51746"/>
    </source>
</evidence>
<dbReference type="InterPro" id="IPR036457">
    <property type="entry name" value="PPM-type-like_dom_sf"/>
</dbReference>
<dbReference type="Gene3D" id="3.60.40.10">
    <property type="entry name" value="PPM-type phosphatase domain"/>
    <property type="match status" value="1"/>
</dbReference>
<sequence length="294" mass="33379">MSFHDDTDNVHPSVNDLYLDQPCTKKELYGNESFGFGSMQGWRRSQEDSAKHLIPFDNHLWKNWSYYAIFDGHNGVQTAKNAADLLDNYLIQMFKRTETKMNDDQFDEIIKKTFIQLDKHLSHLVRDHSGSVCIASLIGPKNIFLINVGDSRAIIISKDGQVLASTKDHKPTVKKEQERIRKAGGHVTQSPGDVLRVENQLAMTRVLGDYSLDKNIIPAVPDIIQYVRDSSAAYLILACDGIWDVMDNEQVAKFVSERIPNTALDNIISQLFDQCLQKESSDNMTAYIVQLDRN</sequence>
<name>A0A815I6L0_9BILA</name>
<evidence type="ECO:0000313" key="3">
    <source>
        <dbReference type="EMBL" id="CAF4006113.1"/>
    </source>
</evidence>
<dbReference type="EMBL" id="CAJOBD010004723">
    <property type="protein sequence ID" value="CAF4006113.1"/>
    <property type="molecule type" value="Genomic_DNA"/>
</dbReference>
<dbReference type="InterPro" id="IPR001932">
    <property type="entry name" value="PPM-type_phosphatase-like_dom"/>
</dbReference>
<dbReference type="SUPFAM" id="SSF81606">
    <property type="entry name" value="PP2C-like"/>
    <property type="match status" value="1"/>
</dbReference>
<reference evidence="2" key="1">
    <citation type="submission" date="2021-02" db="EMBL/GenBank/DDBJ databases">
        <authorList>
            <person name="Nowell W R."/>
        </authorList>
    </citation>
    <scope>NUCLEOTIDE SEQUENCE</scope>
</reference>
<dbReference type="Proteomes" id="UP000663836">
    <property type="component" value="Unassembled WGS sequence"/>
</dbReference>
<evidence type="ECO:0000313" key="4">
    <source>
        <dbReference type="Proteomes" id="UP000663864"/>
    </source>
</evidence>
<dbReference type="CDD" id="cd00143">
    <property type="entry name" value="PP2Cc"/>
    <property type="match status" value="1"/>
</dbReference>
<gene>
    <name evidence="3" type="ORF">JBS370_LOCUS26562</name>
    <name evidence="2" type="ORF">ZHD862_LOCUS31095</name>
</gene>
<dbReference type="AlphaFoldDB" id="A0A815I6L0"/>
<feature type="domain" description="PPM-type phosphatase" evidence="1">
    <location>
        <begin position="33"/>
        <end position="291"/>
    </location>
</feature>
<organism evidence="2 4">
    <name type="scientific">Rotaria sordida</name>
    <dbReference type="NCBI Taxonomy" id="392033"/>
    <lineage>
        <taxon>Eukaryota</taxon>
        <taxon>Metazoa</taxon>
        <taxon>Spiralia</taxon>
        <taxon>Gnathifera</taxon>
        <taxon>Rotifera</taxon>
        <taxon>Eurotatoria</taxon>
        <taxon>Bdelloidea</taxon>
        <taxon>Philodinida</taxon>
        <taxon>Philodinidae</taxon>
        <taxon>Rotaria</taxon>
    </lineage>
</organism>
<dbReference type="GO" id="GO:0004722">
    <property type="term" value="F:protein serine/threonine phosphatase activity"/>
    <property type="evidence" value="ECO:0007669"/>
    <property type="project" value="InterPro"/>
</dbReference>
<comment type="caution">
    <text evidence="2">The sequence shown here is derived from an EMBL/GenBank/DDBJ whole genome shotgun (WGS) entry which is preliminary data.</text>
</comment>
<dbReference type="PROSITE" id="PS51746">
    <property type="entry name" value="PPM_2"/>
    <property type="match status" value="1"/>
</dbReference>